<dbReference type="Gramene" id="Psat03G0627000-T1">
    <property type="protein sequence ID" value="KAI5432469.1"/>
    <property type="gene ID" value="KIW84_036270"/>
</dbReference>
<dbReference type="PANTHER" id="PTHR31263:SF46">
    <property type="entry name" value="HYDROLYZING O-GLYCOSYL COMPOUNDS HYDROLASE"/>
    <property type="match status" value="1"/>
</dbReference>
<evidence type="ECO:0000256" key="1">
    <source>
        <dbReference type="ARBA" id="ARBA00005641"/>
    </source>
</evidence>
<dbReference type="InterPro" id="IPR035992">
    <property type="entry name" value="Ricin_B-like_lectins"/>
</dbReference>
<dbReference type="InterPro" id="IPR017853">
    <property type="entry name" value="GH"/>
</dbReference>
<dbReference type="Pfam" id="PF00150">
    <property type="entry name" value="Cellulase"/>
    <property type="match status" value="1"/>
</dbReference>
<sequence>MYKVGENFDKLNLIDFRLTIRFYNPSLENITVVEAFDLVIDEFGKQDMMVLVDNHVSDPKWCCDGNDGNGFFGDKDFDPKEWLEGLSNVANRVKGKSQVVAIGLRNELRGPNQNQQNWHKYMSQGAITVYNANPNVLVFVSGLSYDTDLSFLKTNPLNTSIGNKLVYEVHSYAWSSGPRSDWIEKPLNQKCANVMNGLTDKAGFLMSGSNPSALVMSEFGMNMEILDNMNQRFMSCMMVYLVGNDLDWALWAAQGAYYVRKNETRVSETFGLWNIYFRSLRYAEFPQRFQLLHKKLLEPSSNSSKSYIIYHPLSGQCVRVSNNHKLELGDCDWPSKWNQEGQQIKLVENGACIEAISEGSQVKLSSDCKSKQSFWKKLSASNLHLSILDRQGNYLCLERESPTSPKIVTKKCICVDDSLSCLDDPQSQWFQLVITNV</sequence>
<dbReference type="Gene3D" id="3.20.20.80">
    <property type="entry name" value="Glycosidases"/>
    <property type="match status" value="1"/>
</dbReference>
<proteinExistence type="inferred from homology"/>
<dbReference type="GO" id="GO:0004553">
    <property type="term" value="F:hydrolase activity, hydrolyzing O-glycosyl compounds"/>
    <property type="evidence" value="ECO:0007669"/>
    <property type="project" value="InterPro"/>
</dbReference>
<dbReference type="InterPro" id="IPR001547">
    <property type="entry name" value="Glyco_hydro_5"/>
</dbReference>
<reference evidence="6 7" key="1">
    <citation type="journal article" date="2022" name="Nat. Genet.">
        <title>Improved pea reference genome and pan-genome highlight genomic features and evolutionary characteristics.</title>
        <authorList>
            <person name="Yang T."/>
            <person name="Liu R."/>
            <person name="Luo Y."/>
            <person name="Hu S."/>
            <person name="Wang D."/>
            <person name="Wang C."/>
            <person name="Pandey M.K."/>
            <person name="Ge S."/>
            <person name="Xu Q."/>
            <person name="Li N."/>
            <person name="Li G."/>
            <person name="Huang Y."/>
            <person name="Saxena R.K."/>
            <person name="Ji Y."/>
            <person name="Li M."/>
            <person name="Yan X."/>
            <person name="He Y."/>
            <person name="Liu Y."/>
            <person name="Wang X."/>
            <person name="Xiang C."/>
            <person name="Varshney R.K."/>
            <person name="Ding H."/>
            <person name="Gao S."/>
            <person name="Zong X."/>
        </authorList>
    </citation>
    <scope>NUCLEOTIDE SEQUENCE [LARGE SCALE GENOMIC DNA]</scope>
    <source>
        <strain evidence="6 7">cv. Zhongwan 6</strain>
    </source>
</reference>
<evidence type="ECO:0000256" key="3">
    <source>
        <dbReference type="ARBA" id="ARBA00023295"/>
    </source>
</evidence>
<feature type="domain" description="Glycoside hydrolase family 5" evidence="5">
    <location>
        <begin position="29"/>
        <end position="254"/>
    </location>
</feature>
<dbReference type="GO" id="GO:0000272">
    <property type="term" value="P:polysaccharide catabolic process"/>
    <property type="evidence" value="ECO:0007669"/>
    <property type="project" value="InterPro"/>
</dbReference>
<keyword evidence="2 4" id="KW-0378">Hydrolase</keyword>
<comment type="similarity">
    <text evidence="1 4">Belongs to the glycosyl hydrolase 5 (cellulase A) family.</text>
</comment>
<dbReference type="PANTHER" id="PTHR31263">
    <property type="entry name" value="CELLULASE FAMILY PROTEIN (AFU_ORTHOLOGUE AFUA_5G14560)"/>
    <property type="match status" value="1"/>
</dbReference>
<evidence type="ECO:0000256" key="2">
    <source>
        <dbReference type="ARBA" id="ARBA00022801"/>
    </source>
</evidence>
<dbReference type="SUPFAM" id="SSF50370">
    <property type="entry name" value="Ricin B-like lectins"/>
    <property type="match status" value="1"/>
</dbReference>
<protein>
    <recommendedName>
        <fullName evidence="5">Glycoside hydrolase family 5 domain-containing protein</fullName>
    </recommendedName>
</protein>
<name>A0A9D4Y5Z9_PEA</name>
<keyword evidence="3 4" id="KW-0326">Glycosidase</keyword>
<dbReference type="AlphaFoldDB" id="A0A9D4Y5Z9"/>
<keyword evidence="7" id="KW-1185">Reference proteome</keyword>
<accession>A0A9D4Y5Z9</accession>
<organism evidence="6 7">
    <name type="scientific">Pisum sativum</name>
    <name type="common">Garden pea</name>
    <name type="synonym">Lathyrus oleraceus</name>
    <dbReference type="NCBI Taxonomy" id="3888"/>
    <lineage>
        <taxon>Eukaryota</taxon>
        <taxon>Viridiplantae</taxon>
        <taxon>Streptophyta</taxon>
        <taxon>Embryophyta</taxon>
        <taxon>Tracheophyta</taxon>
        <taxon>Spermatophyta</taxon>
        <taxon>Magnoliopsida</taxon>
        <taxon>eudicotyledons</taxon>
        <taxon>Gunneridae</taxon>
        <taxon>Pentapetalae</taxon>
        <taxon>rosids</taxon>
        <taxon>fabids</taxon>
        <taxon>Fabales</taxon>
        <taxon>Fabaceae</taxon>
        <taxon>Papilionoideae</taxon>
        <taxon>50 kb inversion clade</taxon>
        <taxon>NPAAA clade</taxon>
        <taxon>Hologalegina</taxon>
        <taxon>IRL clade</taxon>
        <taxon>Fabeae</taxon>
        <taxon>Lathyrus</taxon>
    </lineage>
</organism>
<gene>
    <name evidence="6" type="ORF">KIW84_036270</name>
</gene>
<dbReference type="EMBL" id="JAMSHJ010000003">
    <property type="protein sequence ID" value="KAI5432469.1"/>
    <property type="molecule type" value="Genomic_DNA"/>
</dbReference>
<comment type="caution">
    <text evidence="6">The sequence shown here is derived from an EMBL/GenBank/DDBJ whole genome shotgun (WGS) entry which is preliminary data.</text>
</comment>
<evidence type="ECO:0000313" key="6">
    <source>
        <dbReference type="EMBL" id="KAI5432469.1"/>
    </source>
</evidence>
<evidence type="ECO:0000313" key="7">
    <source>
        <dbReference type="Proteomes" id="UP001058974"/>
    </source>
</evidence>
<dbReference type="Proteomes" id="UP001058974">
    <property type="component" value="Chromosome 3"/>
</dbReference>
<evidence type="ECO:0000256" key="4">
    <source>
        <dbReference type="RuleBase" id="RU361153"/>
    </source>
</evidence>
<dbReference type="SUPFAM" id="SSF51445">
    <property type="entry name" value="(Trans)glycosidases"/>
    <property type="match status" value="1"/>
</dbReference>
<evidence type="ECO:0000259" key="5">
    <source>
        <dbReference type="Pfam" id="PF00150"/>
    </source>
</evidence>